<dbReference type="Gene3D" id="1.10.10.630">
    <property type="entry name" value="DnaD domain-like"/>
    <property type="match status" value="1"/>
</dbReference>
<dbReference type="InterPro" id="IPR006343">
    <property type="entry name" value="DnaB/C_C"/>
</dbReference>
<keyword evidence="5" id="KW-1185">Reference proteome</keyword>
<organism evidence="4 5">
    <name type="scientific">Lentibacillus halophilus</name>
    <dbReference type="NCBI Taxonomy" id="295065"/>
    <lineage>
        <taxon>Bacteria</taxon>
        <taxon>Bacillati</taxon>
        <taxon>Bacillota</taxon>
        <taxon>Bacilli</taxon>
        <taxon>Bacillales</taxon>
        <taxon>Bacillaceae</taxon>
        <taxon>Lentibacillus</taxon>
    </lineage>
</organism>
<dbReference type="Proteomes" id="UP001501459">
    <property type="component" value="Unassembled WGS sequence"/>
</dbReference>
<evidence type="ECO:0000313" key="4">
    <source>
        <dbReference type="EMBL" id="GAA0442023.1"/>
    </source>
</evidence>
<dbReference type="PANTHER" id="PTHR37293">
    <property type="entry name" value="PHAGE REPLICATION PROTEIN-RELATED"/>
    <property type="match status" value="1"/>
</dbReference>
<sequence>MDAMQRAVERGKSNWSYVKAILQAWAKKGITTVEDAKAEEAAFRRSRQQGRGGPSYAARTEEVIPDWFREQKRQEKLKQEQAADESRDKTAEWEETERLLAKFG</sequence>
<feature type="compositionally biased region" description="Basic and acidic residues" evidence="2">
    <location>
        <begin position="59"/>
        <end position="104"/>
    </location>
</feature>
<evidence type="ECO:0000256" key="2">
    <source>
        <dbReference type="SAM" id="MobiDB-lite"/>
    </source>
</evidence>
<dbReference type="InterPro" id="IPR034829">
    <property type="entry name" value="DnaD-like_sf"/>
</dbReference>
<dbReference type="PANTHER" id="PTHR37293:SF6">
    <property type="entry name" value="DNA REPLICATION PROTEIN DNAD"/>
    <property type="match status" value="1"/>
</dbReference>
<proteinExistence type="inferred from homology"/>
<dbReference type="Pfam" id="PF07261">
    <property type="entry name" value="DnaB_2"/>
    <property type="match status" value="1"/>
</dbReference>
<comment type="similarity">
    <text evidence="1">Belongs to the DnaB/DnaD family.</text>
</comment>
<dbReference type="EMBL" id="BAAADM010000052">
    <property type="protein sequence ID" value="GAA0442023.1"/>
    <property type="molecule type" value="Genomic_DNA"/>
</dbReference>
<dbReference type="RefSeq" id="WP_343752600.1">
    <property type="nucleotide sequence ID" value="NZ_BAAADM010000052.1"/>
</dbReference>
<accession>A0ABN0ZB16</accession>
<evidence type="ECO:0000313" key="5">
    <source>
        <dbReference type="Proteomes" id="UP001501459"/>
    </source>
</evidence>
<reference evidence="4 5" key="1">
    <citation type="journal article" date="2019" name="Int. J. Syst. Evol. Microbiol.">
        <title>The Global Catalogue of Microorganisms (GCM) 10K type strain sequencing project: providing services to taxonomists for standard genome sequencing and annotation.</title>
        <authorList>
            <consortium name="The Broad Institute Genomics Platform"/>
            <consortium name="The Broad Institute Genome Sequencing Center for Infectious Disease"/>
            <person name="Wu L."/>
            <person name="Ma J."/>
        </authorList>
    </citation>
    <scope>NUCLEOTIDE SEQUENCE [LARGE SCALE GENOMIC DNA]</scope>
    <source>
        <strain evidence="4 5">JCM 12149</strain>
    </source>
</reference>
<feature type="domain" description="DnaB/C C-terminal" evidence="3">
    <location>
        <begin position="3"/>
        <end position="39"/>
    </location>
</feature>
<evidence type="ECO:0000259" key="3">
    <source>
        <dbReference type="Pfam" id="PF07261"/>
    </source>
</evidence>
<comment type="caution">
    <text evidence="4">The sequence shown here is derived from an EMBL/GenBank/DDBJ whole genome shotgun (WGS) entry which is preliminary data.</text>
</comment>
<evidence type="ECO:0000256" key="1">
    <source>
        <dbReference type="ARBA" id="ARBA00093462"/>
    </source>
</evidence>
<dbReference type="SUPFAM" id="SSF158499">
    <property type="entry name" value="DnaD domain-like"/>
    <property type="match status" value="1"/>
</dbReference>
<name>A0ABN0ZB16_9BACI</name>
<gene>
    <name evidence="4" type="ORF">GCM10008983_18890</name>
</gene>
<protein>
    <recommendedName>
        <fullName evidence="3">DnaB/C C-terminal domain-containing protein</fullName>
    </recommendedName>
</protein>
<dbReference type="NCBIfam" id="TIGR01446">
    <property type="entry name" value="DnaD_dom"/>
    <property type="match status" value="1"/>
</dbReference>
<feature type="region of interest" description="Disordered" evidence="2">
    <location>
        <begin position="43"/>
        <end position="104"/>
    </location>
</feature>
<dbReference type="InterPro" id="IPR053162">
    <property type="entry name" value="DnaD"/>
</dbReference>